<comment type="similarity">
    <text evidence="1 8 9">Belongs to the GreA/GreB family.</text>
</comment>
<keyword evidence="12" id="KW-0648">Protein biosynthesis</keyword>
<evidence type="ECO:0000256" key="8">
    <source>
        <dbReference type="HAMAP-Rule" id="MF_00105"/>
    </source>
</evidence>
<feature type="domain" description="Transcription elongation factor GreA/GreB C-terminal" evidence="10">
    <location>
        <begin position="86"/>
        <end position="158"/>
    </location>
</feature>
<dbReference type="EMBL" id="MFLN01000041">
    <property type="protein sequence ID" value="OGG66603.1"/>
    <property type="molecule type" value="Genomic_DNA"/>
</dbReference>
<evidence type="ECO:0000256" key="6">
    <source>
        <dbReference type="ARBA" id="ARBA00024916"/>
    </source>
</evidence>
<dbReference type="InterPro" id="IPR001437">
    <property type="entry name" value="Tscrpt_elong_fac_GreA/B_C"/>
</dbReference>
<dbReference type="GO" id="GO:0032784">
    <property type="term" value="P:regulation of DNA-templated transcription elongation"/>
    <property type="evidence" value="ECO:0007669"/>
    <property type="project" value="UniProtKB-UniRule"/>
</dbReference>
<accession>A0A1F6DYV7</accession>
<evidence type="ECO:0000313" key="12">
    <source>
        <dbReference type="EMBL" id="OGG66603.1"/>
    </source>
</evidence>
<evidence type="ECO:0000256" key="3">
    <source>
        <dbReference type="ARBA" id="ARBA00023015"/>
    </source>
</evidence>
<dbReference type="FunFam" id="3.10.50.30:FF:000001">
    <property type="entry name" value="Transcription elongation factor GreA"/>
    <property type="match status" value="1"/>
</dbReference>
<dbReference type="Gene3D" id="1.10.287.180">
    <property type="entry name" value="Transcription elongation factor, GreA/GreB, N-terminal domain"/>
    <property type="match status" value="1"/>
</dbReference>
<sequence>MNDETNYLSREKFDELTAELEHLKTVRRREIAEQLEYARSLGDLSENAEYEEARNLQAASEDRIRTIEGELARARIIEHNKGGKSSAVSLGSVVTIQKQGEKEEHTYEIVGSAEANMQEHKISHLSPLGSALMEKKKGDVFSFETPKGAQKYKIVNIK</sequence>
<dbReference type="InterPro" id="IPR022691">
    <property type="entry name" value="Tscrpt_elong_fac_GreA/B_N"/>
</dbReference>
<dbReference type="FunFam" id="1.10.287.180:FF:000001">
    <property type="entry name" value="Transcription elongation factor GreA"/>
    <property type="match status" value="1"/>
</dbReference>
<evidence type="ECO:0000256" key="1">
    <source>
        <dbReference type="ARBA" id="ARBA00008213"/>
    </source>
</evidence>
<dbReference type="NCBIfam" id="TIGR01462">
    <property type="entry name" value="greA"/>
    <property type="match status" value="1"/>
</dbReference>
<dbReference type="AlphaFoldDB" id="A0A1F6DYV7"/>
<keyword evidence="4 8" id="KW-0238">DNA-binding</keyword>
<evidence type="ECO:0000256" key="2">
    <source>
        <dbReference type="ARBA" id="ARBA00013729"/>
    </source>
</evidence>
<protein>
    <recommendedName>
        <fullName evidence="2 8">Transcription elongation factor GreA</fullName>
    </recommendedName>
    <alternativeName>
        <fullName evidence="7 8">Transcript cleavage factor GreA</fullName>
    </alternativeName>
</protein>
<evidence type="ECO:0000313" key="13">
    <source>
        <dbReference type="Proteomes" id="UP000178572"/>
    </source>
</evidence>
<dbReference type="InterPro" id="IPR006359">
    <property type="entry name" value="Tscrpt_elong_fac_GreA"/>
</dbReference>
<dbReference type="Pfam" id="PF03449">
    <property type="entry name" value="GreA_GreB_N"/>
    <property type="match status" value="1"/>
</dbReference>
<keyword evidence="12" id="KW-0251">Elongation factor</keyword>
<dbReference type="InterPro" id="IPR018151">
    <property type="entry name" value="TF_GreA/GreB_CS"/>
</dbReference>
<dbReference type="GO" id="GO:0003746">
    <property type="term" value="F:translation elongation factor activity"/>
    <property type="evidence" value="ECO:0007669"/>
    <property type="project" value="UniProtKB-KW"/>
</dbReference>
<dbReference type="HAMAP" id="MF_00105">
    <property type="entry name" value="GreA_GreB"/>
    <property type="match status" value="1"/>
</dbReference>
<dbReference type="SUPFAM" id="SSF54534">
    <property type="entry name" value="FKBP-like"/>
    <property type="match status" value="1"/>
</dbReference>
<dbReference type="GO" id="GO:0003677">
    <property type="term" value="F:DNA binding"/>
    <property type="evidence" value="ECO:0007669"/>
    <property type="project" value="UniProtKB-UniRule"/>
</dbReference>
<evidence type="ECO:0000259" key="10">
    <source>
        <dbReference type="Pfam" id="PF01272"/>
    </source>
</evidence>
<dbReference type="GO" id="GO:0006354">
    <property type="term" value="P:DNA-templated transcription elongation"/>
    <property type="evidence" value="ECO:0007669"/>
    <property type="project" value="TreeGrafter"/>
</dbReference>
<dbReference type="NCBIfam" id="NF001263">
    <property type="entry name" value="PRK00226.1-4"/>
    <property type="match status" value="1"/>
</dbReference>
<dbReference type="InterPro" id="IPR023459">
    <property type="entry name" value="Tscrpt_elong_fac_GreA/B_fam"/>
</dbReference>
<gene>
    <name evidence="8" type="primary">greA</name>
    <name evidence="12" type="ORF">A3C21_01860</name>
</gene>
<dbReference type="GO" id="GO:0070063">
    <property type="term" value="F:RNA polymerase binding"/>
    <property type="evidence" value="ECO:0007669"/>
    <property type="project" value="InterPro"/>
</dbReference>
<evidence type="ECO:0000259" key="11">
    <source>
        <dbReference type="Pfam" id="PF03449"/>
    </source>
</evidence>
<comment type="function">
    <text evidence="6 8 9">Necessary for efficient RNA polymerase transcription elongation past template-encoded arresting sites. The arresting sites in DNA have the property of trapping a certain fraction of elongating RNA polymerases that pass through, resulting in locked ternary complexes. Cleavage of the nascent transcript by cleavage factors such as GreA or GreB allows the resumption of elongation from the new 3'terminus. GreA releases sequences of 2 to 3 nucleotides.</text>
</comment>
<feature type="domain" description="Transcription elongation factor GreA/GreB N-terminal" evidence="11">
    <location>
        <begin position="6"/>
        <end position="76"/>
    </location>
</feature>
<dbReference type="PANTHER" id="PTHR30437">
    <property type="entry name" value="TRANSCRIPTION ELONGATION FACTOR GREA"/>
    <property type="match status" value="1"/>
</dbReference>
<dbReference type="PANTHER" id="PTHR30437:SF4">
    <property type="entry name" value="TRANSCRIPTION ELONGATION FACTOR GREA"/>
    <property type="match status" value="1"/>
</dbReference>
<comment type="caution">
    <text evidence="12">The sequence shown here is derived from an EMBL/GenBank/DDBJ whole genome shotgun (WGS) entry which is preliminary data.</text>
</comment>
<dbReference type="InterPro" id="IPR036953">
    <property type="entry name" value="GreA/GreB_C_sf"/>
</dbReference>
<proteinExistence type="inferred from homology"/>
<dbReference type="InterPro" id="IPR036805">
    <property type="entry name" value="Tscrpt_elong_fac_GreA/B_N_sf"/>
</dbReference>
<dbReference type="PROSITE" id="PS00829">
    <property type="entry name" value="GREAB_1"/>
    <property type="match status" value="1"/>
</dbReference>
<dbReference type="SUPFAM" id="SSF46557">
    <property type="entry name" value="GreA transcript cleavage protein, N-terminal domain"/>
    <property type="match status" value="1"/>
</dbReference>
<evidence type="ECO:0000256" key="9">
    <source>
        <dbReference type="RuleBase" id="RU000556"/>
    </source>
</evidence>
<organism evidence="12 13">
    <name type="scientific">Candidatus Kaiserbacteria bacterium RIFCSPHIGHO2_02_FULL_59_21</name>
    <dbReference type="NCBI Taxonomy" id="1798500"/>
    <lineage>
        <taxon>Bacteria</taxon>
        <taxon>Candidatus Kaiseribacteriota</taxon>
    </lineage>
</organism>
<dbReference type="Gene3D" id="3.10.50.30">
    <property type="entry name" value="Transcription elongation factor, GreA/GreB, C-terminal domain"/>
    <property type="match status" value="1"/>
</dbReference>
<dbReference type="Pfam" id="PF01272">
    <property type="entry name" value="GreA_GreB"/>
    <property type="match status" value="1"/>
</dbReference>
<dbReference type="PIRSF" id="PIRSF006092">
    <property type="entry name" value="GreA_GreB"/>
    <property type="match status" value="1"/>
</dbReference>
<evidence type="ECO:0000256" key="5">
    <source>
        <dbReference type="ARBA" id="ARBA00023163"/>
    </source>
</evidence>
<evidence type="ECO:0000256" key="7">
    <source>
        <dbReference type="ARBA" id="ARBA00030776"/>
    </source>
</evidence>
<dbReference type="Proteomes" id="UP000178572">
    <property type="component" value="Unassembled WGS sequence"/>
</dbReference>
<reference evidence="12 13" key="1">
    <citation type="journal article" date="2016" name="Nat. Commun.">
        <title>Thousands of microbial genomes shed light on interconnected biogeochemical processes in an aquifer system.</title>
        <authorList>
            <person name="Anantharaman K."/>
            <person name="Brown C.T."/>
            <person name="Hug L.A."/>
            <person name="Sharon I."/>
            <person name="Castelle C.J."/>
            <person name="Probst A.J."/>
            <person name="Thomas B.C."/>
            <person name="Singh A."/>
            <person name="Wilkins M.J."/>
            <person name="Karaoz U."/>
            <person name="Brodie E.L."/>
            <person name="Williams K.H."/>
            <person name="Hubbard S.S."/>
            <person name="Banfield J.F."/>
        </authorList>
    </citation>
    <scope>NUCLEOTIDE SEQUENCE [LARGE SCALE GENOMIC DNA]</scope>
</reference>
<dbReference type="InterPro" id="IPR028624">
    <property type="entry name" value="Tscrpt_elong_fac_GreA/B"/>
</dbReference>
<evidence type="ECO:0000256" key="4">
    <source>
        <dbReference type="ARBA" id="ARBA00023125"/>
    </source>
</evidence>
<dbReference type="STRING" id="1798500.A3C21_01860"/>
<name>A0A1F6DYV7_9BACT</name>
<keyword evidence="5 8" id="KW-0804">Transcription</keyword>
<keyword evidence="3 8" id="KW-0805">Transcription regulation</keyword>